<dbReference type="GO" id="GO:0006429">
    <property type="term" value="P:leucyl-tRNA aminoacylation"/>
    <property type="evidence" value="ECO:0007669"/>
    <property type="project" value="InterPro"/>
</dbReference>
<accession>A0A5F7Z9U1</accession>
<comment type="function">
    <text evidence="15">Aminoacyl-tRNA synthetase that catalyzes the specific attachment of leucine to its cognate tRNA (tRNA(Leu)). It performs tRNA aminoacylation in a two-step reaction: Leu is initially activated by ATP to form a leucyl-adenylate (Leu-AMP) intermediate; then the leucyl moiety is transferred to the acceptor 3' end of the tRNA to yield leucyl-tRNA. To improve the fidelity of catalytic reactions, it is also able to hydrolyze misactivated aminoacyl-adenylate intermediates (pre-transfer editing) and mischarged aminoacyl-tRNAs (post-transfer editing).</text>
</comment>
<dbReference type="InterPro" id="IPR013155">
    <property type="entry name" value="M/V/L/I-tRNA-synth_anticd-bd"/>
</dbReference>
<dbReference type="PANTHER" id="PTHR45794">
    <property type="entry name" value="LEUCYL-TRNA SYNTHETASE"/>
    <property type="match status" value="1"/>
</dbReference>
<keyword evidence="4" id="KW-0963">Cytoplasm</keyword>
<reference evidence="23" key="1">
    <citation type="journal article" date="2007" name="Science">
        <title>Evolutionary and biomedical insights from the rhesus macaque genome.</title>
        <authorList>
            <person name="Gibbs R.A."/>
            <person name="Rogers J."/>
            <person name="Katze M.G."/>
            <person name="Bumgarner R."/>
            <person name="Weinstock G.M."/>
            <person name="Mardis E.R."/>
            <person name="Remington K.A."/>
            <person name="Strausberg R.L."/>
            <person name="Venter J.C."/>
            <person name="Wilson R.K."/>
            <person name="Batzer M.A."/>
            <person name="Bustamante C.D."/>
            <person name="Eichler E.E."/>
            <person name="Hahn M.W."/>
            <person name="Hardison R.C."/>
            <person name="Makova K.D."/>
            <person name="Miller W."/>
            <person name="Milosavljevic A."/>
            <person name="Palermo R.E."/>
            <person name="Siepel A."/>
            <person name="Sikela J.M."/>
            <person name="Attaway T."/>
            <person name="Bell S."/>
            <person name="Bernard K.E."/>
            <person name="Buhay C.J."/>
            <person name="Chandrabose M.N."/>
            <person name="Dao M."/>
            <person name="Davis C."/>
            <person name="Delehaunty K.D."/>
            <person name="Ding Y."/>
            <person name="Dinh H.H."/>
            <person name="Dugan-Rocha S."/>
            <person name="Fulton L.A."/>
            <person name="Gabisi R.A."/>
            <person name="Garner T.T."/>
            <person name="Godfrey J."/>
            <person name="Hawes A.C."/>
            <person name="Hernandez J."/>
            <person name="Hines S."/>
            <person name="Holder M."/>
            <person name="Hume J."/>
            <person name="Jhangiani S.N."/>
            <person name="Joshi V."/>
            <person name="Khan Z.M."/>
            <person name="Kirkness E.F."/>
            <person name="Cree A."/>
            <person name="Fowler R.G."/>
            <person name="Lee S."/>
            <person name="Lewis L.R."/>
            <person name="Li Z."/>
            <person name="Liu Y.-S."/>
            <person name="Moore S.M."/>
            <person name="Muzny D."/>
            <person name="Nazareth L.V."/>
            <person name="Ngo D.N."/>
            <person name="Okwuonu G.O."/>
            <person name="Pai G."/>
            <person name="Parker D."/>
            <person name="Paul H.A."/>
            <person name="Pfannkoch C."/>
            <person name="Pohl C.S."/>
            <person name="Rogers Y.-H.C."/>
            <person name="Ruiz S.J."/>
            <person name="Sabo A."/>
            <person name="Santibanez J."/>
            <person name="Schneider B.W."/>
            <person name="Smith S.M."/>
            <person name="Sodergren E."/>
            <person name="Svatek A.F."/>
            <person name="Utterback T.R."/>
            <person name="Vattathil S."/>
            <person name="Warren W."/>
            <person name="White C.S."/>
            <person name="Chinwalla A.T."/>
            <person name="Feng Y."/>
            <person name="Halpern A.L."/>
            <person name="Hillier L.W."/>
            <person name="Huang X."/>
            <person name="Minx P."/>
            <person name="Nelson J.O."/>
            <person name="Pepin K.H."/>
            <person name="Qin X."/>
            <person name="Sutton G.G."/>
            <person name="Venter E."/>
            <person name="Walenz B.P."/>
            <person name="Wallis J.W."/>
            <person name="Worley K.C."/>
            <person name="Yang S.-P."/>
            <person name="Jones S.M."/>
            <person name="Marra M.A."/>
            <person name="Rocchi M."/>
            <person name="Schein J.E."/>
            <person name="Baertsch R."/>
            <person name="Clarke L."/>
            <person name="Csuros M."/>
            <person name="Glasscock J."/>
            <person name="Harris R.A."/>
            <person name="Havlak P."/>
            <person name="Jackson A.R."/>
            <person name="Jiang H."/>
            <person name="Liu Y."/>
            <person name="Messina D.N."/>
            <person name="Shen Y."/>
            <person name="Song H.X.-Z."/>
            <person name="Wylie T."/>
            <person name="Zhang L."/>
            <person name="Birney E."/>
            <person name="Han K."/>
            <person name="Konkel M.K."/>
            <person name="Lee J."/>
            <person name="Smit A.F.A."/>
            <person name="Ullmer B."/>
            <person name="Wang H."/>
            <person name="Xing J."/>
            <person name="Burhans R."/>
            <person name="Cheng Z."/>
            <person name="Karro J.E."/>
            <person name="Ma J."/>
            <person name="Raney B."/>
            <person name="She X."/>
            <person name="Cox M.J."/>
            <person name="Demuth J.P."/>
            <person name="Dumas L.J."/>
            <person name="Han S.-G."/>
            <person name="Hopkins J."/>
            <person name="Karimpour-Fard A."/>
            <person name="Kim Y.H."/>
            <person name="Pollack J.R."/>
            <person name="Vinar T."/>
            <person name="Addo-Quaye C."/>
            <person name="Degenhardt J."/>
            <person name="Denby A."/>
            <person name="Hubisz M.J."/>
            <person name="Indap A."/>
            <person name="Kosiol C."/>
            <person name="Lahn B.T."/>
            <person name="Lawson H.A."/>
            <person name="Marklein A."/>
            <person name="Nielsen R."/>
            <person name="Vallender E.J."/>
            <person name="Clark A.G."/>
            <person name="Ferguson B."/>
            <person name="Hernandez R.D."/>
            <person name="Hirani K."/>
            <person name="Kehrer-Sawatzki H."/>
            <person name="Kolb J."/>
            <person name="Patil S."/>
            <person name="Pu L.-L."/>
            <person name="Ren Y."/>
            <person name="Smith D.G."/>
            <person name="Wheeler D.A."/>
            <person name="Schenck I."/>
            <person name="Ball E.V."/>
            <person name="Chen R."/>
            <person name="Cooper D.N."/>
            <person name="Giardine B."/>
            <person name="Hsu F."/>
            <person name="Kent W.J."/>
            <person name="Lesk A."/>
            <person name="Nelson D.L."/>
            <person name="O'brien W.E."/>
            <person name="Pruefer K."/>
            <person name="Stenson P.D."/>
            <person name="Wallace J.C."/>
            <person name="Ke H."/>
            <person name="Liu X.-M."/>
            <person name="Wang P."/>
            <person name="Xiang A.P."/>
            <person name="Yang F."/>
            <person name="Barber G.P."/>
            <person name="Haussler D."/>
            <person name="Karolchik D."/>
            <person name="Kern A.D."/>
            <person name="Kuhn R.M."/>
            <person name="Smith K.E."/>
            <person name="Zwieg A.S."/>
        </authorList>
    </citation>
    <scope>NUCLEOTIDE SEQUENCE [LARGE SCALE GENOMIC DNA]</scope>
    <source>
        <strain evidence="23">17573</strain>
    </source>
</reference>
<gene>
    <name evidence="22 24" type="primary">LARS1</name>
</gene>
<proteinExistence type="inferred from homology"/>
<dbReference type="SUPFAM" id="SSF50677">
    <property type="entry name" value="ValRS/IleRS/LeuRS editing domain"/>
    <property type="match status" value="1"/>
</dbReference>
<evidence type="ECO:0000259" key="20">
    <source>
        <dbReference type="Pfam" id="PF22947"/>
    </source>
</evidence>
<evidence type="ECO:0000256" key="14">
    <source>
        <dbReference type="ARBA" id="ARBA00051863"/>
    </source>
</evidence>
<dbReference type="InterPro" id="IPR004493">
    <property type="entry name" value="Leu-tRNA-synth_Ia_arc/euk"/>
</dbReference>
<comment type="catalytic activity">
    <reaction evidence="13">
        <text>tRNA(Leu) + L-leucine + ATP = L-leucyl-tRNA(Leu) + AMP + diphosphate</text>
        <dbReference type="Rhea" id="RHEA:11688"/>
        <dbReference type="Rhea" id="RHEA-COMP:9613"/>
        <dbReference type="Rhea" id="RHEA-COMP:9622"/>
        <dbReference type="ChEBI" id="CHEBI:30616"/>
        <dbReference type="ChEBI" id="CHEBI:33019"/>
        <dbReference type="ChEBI" id="CHEBI:57427"/>
        <dbReference type="ChEBI" id="CHEBI:78442"/>
        <dbReference type="ChEBI" id="CHEBI:78494"/>
        <dbReference type="ChEBI" id="CHEBI:456215"/>
        <dbReference type="EC" id="6.1.1.4"/>
    </reaction>
    <physiologicalReaction direction="left-to-right" evidence="13">
        <dbReference type="Rhea" id="RHEA:11689"/>
    </physiologicalReaction>
</comment>
<evidence type="ECO:0000256" key="13">
    <source>
        <dbReference type="ARBA" id="ARBA00050416"/>
    </source>
</evidence>
<comment type="subcellular location">
    <subcellularLocation>
        <location evidence="1">Cytoplasm</location>
    </subcellularLocation>
</comment>
<dbReference type="FunFam" id="3.90.740.10:FF:000001">
    <property type="entry name" value="Leucine--tRNA ligase, cytoplasmic"/>
    <property type="match status" value="1"/>
</dbReference>
<comment type="similarity">
    <text evidence="2 17">Belongs to the class-I aminoacyl-tRNA synthetase family.</text>
</comment>
<dbReference type="GO" id="GO:0005524">
    <property type="term" value="F:ATP binding"/>
    <property type="evidence" value="ECO:0007669"/>
    <property type="project" value="UniProtKB-KW"/>
</dbReference>
<evidence type="ECO:0000313" key="24">
    <source>
        <dbReference type="VGNC" id="VGNC:84403"/>
    </source>
</evidence>
<dbReference type="InterPro" id="IPR055416">
    <property type="entry name" value="RBD_LARS1"/>
</dbReference>
<dbReference type="NCBIfam" id="NF008957">
    <property type="entry name" value="PRK12300.1"/>
    <property type="match status" value="1"/>
</dbReference>
<evidence type="ECO:0000256" key="4">
    <source>
        <dbReference type="ARBA" id="ARBA00022490"/>
    </source>
</evidence>
<dbReference type="Ensembl" id="ENSMMUT00000108879.1">
    <property type="protein sequence ID" value="ENSMMUP00000062362.1"/>
    <property type="gene ID" value="ENSMMUG00000029787.3"/>
</dbReference>
<dbReference type="ExpressionAtlas" id="A0A5F7Z9U1">
    <property type="expression patterns" value="baseline and differential"/>
</dbReference>
<evidence type="ECO:0000256" key="3">
    <source>
        <dbReference type="ARBA" id="ARBA00013164"/>
    </source>
</evidence>
<dbReference type="GeneTree" id="ENSGT00390000012163"/>
<comment type="catalytic activity">
    <reaction evidence="14">
        <text>L-methionyl-tRNA(Leu) + H2O = tRNA(Leu) + L-methionine + H(+)</text>
        <dbReference type="Rhea" id="RHEA:77535"/>
        <dbReference type="Rhea" id="RHEA-COMP:9613"/>
        <dbReference type="Rhea" id="RHEA-COMP:18931"/>
        <dbReference type="ChEBI" id="CHEBI:15377"/>
        <dbReference type="ChEBI" id="CHEBI:15378"/>
        <dbReference type="ChEBI" id="CHEBI:57844"/>
        <dbReference type="ChEBI" id="CHEBI:78442"/>
        <dbReference type="ChEBI" id="CHEBI:78530"/>
    </reaction>
    <physiologicalReaction direction="left-to-right" evidence="14">
        <dbReference type="Rhea" id="RHEA:77536"/>
    </physiologicalReaction>
</comment>
<dbReference type="Gene3D" id="1.10.730.10">
    <property type="entry name" value="Isoleucyl-tRNA Synthetase, Domain 1"/>
    <property type="match status" value="1"/>
</dbReference>
<evidence type="ECO:0000256" key="12">
    <source>
        <dbReference type="ARBA" id="ARBA00030520"/>
    </source>
</evidence>
<evidence type="ECO:0000256" key="7">
    <source>
        <dbReference type="ARBA" id="ARBA00022741"/>
    </source>
</evidence>
<dbReference type="Pfam" id="PF22947">
    <property type="entry name" value="ULD_3"/>
    <property type="match status" value="1"/>
</dbReference>
<dbReference type="InterPro" id="IPR001412">
    <property type="entry name" value="aa-tRNA-synth_I_CS"/>
</dbReference>
<evidence type="ECO:0000256" key="1">
    <source>
        <dbReference type="ARBA" id="ARBA00004496"/>
    </source>
</evidence>
<evidence type="ECO:0000256" key="8">
    <source>
        <dbReference type="ARBA" id="ARBA00022840"/>
    </source>
</evidence>
<organism evidence="22 23">
    <name type="scientific">Macaca mulatta</name>
    <name type="common">Rhesus macaque</name>
    <dbReference type="NCBI Taxonomy" id="9544"/>
    <lineage>
        <taxon>Eukaryota</taxon>
        <taxon>Metazoa</taxon>
        <taxon>Chordata</taxon>
        <taxon>Craniata</taxon>
        <taxon>Vertebrata</taxon>
        <taxon>Euteleostomi</taxon>
        <taxon>Mammalia</taxon>
        <taxon>Eutheria</taxon>
        <taxon>Euarchontoglires</taxon>
        <taxon>Primates</taxon>
        <taxon>Haplorrhini</taxon>
        <taxon>Catarrhini</taxon>
        <taxon>Cercopithecidae</taxon>
        <taxon>Cercopithecinae</taxon>
        <taxon>Macaca</taxon>
    </lineage>
</organism>
<evidence type="ECO:0000256" key="10">
    <source>
        <dbReference type="ARBA" id="ARBA00022990"/>
    </source>
</evidence>
<evidence type="ECO:0000259" key="18">
    <source>
        <dbReference type="Pfam" id="PF00133"/>
    </source>
</evidence>
<sequence>LERKGTAKVDFLKKIEKEIQQKWDTERVFEVNASNLEKQTSKGKYFVTFPYPYMNGRLHLGHTFSLSKCEFAVGYQRLKGKCCLFPFGLHCTGMPIKACADKLKREIELYGCPPDFPDEEEEEEETSVKTEDTIIKDKAKGKKSKAAAKAGSSKYQWGIMKSLGLSDTEIVKFSEAEYWLDYFPPLAIQDLKRMGLKVDWRRSFITTDVNPYYDSFVRWQFLTLRERNKIKFGKRYTIYSPKDGQPCMDHDRQTGEGVGPQEYTLLKLKVLEPYPSKLSGLKGKNIFLVAATLRPETMFGQTNCWVRPDMKYIGFETVNGDIFICTQRAARNMSYQGFTRDNGVVPVVKELMGEEILGASLSAPLTSYKVIYVLPMLTIKEDKGTGVVTSVPSDSPDDIAALRDLKKNHRARREHVSDCCLLQVPVIEIPGFGNLSAVTICDELKIQSQNDREKLAEAKEKLYLKGFYEGIMLVDEFKGQKVQDVKKTIQKKMIDTGDALIYMEPEKQVMSRSSDECVVALCDQWYLDYGEENWKKQTSQCLKNLETFCEETRRNFEATLDWLQEHACSRTYGLGTHLPWDEQWLIESLSDSTIYMAFYTVAHLLQGGNLHGQGESPLGIRPQQMTKEVWDYVFFKEAPFPKTQIPKEKLDQLKQEFEFWYPVDLRVSGKDLVPNHLSYYLYNHVAMWPEQSDKWPTAVRANGHLLLNSEKMSKSTGNFLTLTQAIDKFSADGMRLALADAGDTVEDANFVEAMADAGILRLYTWVEWVKEMVANWDSLRSGPANTFNDRVFASELNAGIIKTDQNYEKMMFKEALKTGFFEFQAAKDKYRELAVEGMHRELVFRFIEVQTLLLAPFCPHLCEHIWTLLGKPDSIMNASWPVAGPVDEVLIHSSQYLMEVTHDLRLRLKNYMMPAKGKKTDKQPLQKPSHCTIYVAKNYPPWQHTTLSVLRKHFEANNGKLPDNKVIASELGSLPELKKYMKKVMPFVAMIKENLEKMGPRILDLQLEFDEKAVLMENIVYLTNSLELEHIEVKFASEAEDKIREDCCPGKPLTVFRIEPGVSVSLVNPQPSNGHFSTKIEIRQGDNCDSIIRRLMKMNRGIKDLSKVKLMRFDDPLLGPRRVPVLGKEHTEKTPISEHAVFNVDLMSKKIHLTENGIRVDIGDTIIYLVH</sequence>
<reference evidence="22" key="3">
    <citation type="submission" date="2025-08" db="UniProtKB">
        <authorList>
            <consortium name="Ensembl"/>
        </authorList>
    </citation>
    <scope>IDENTIFICATION</scope>
    <source>
        <strain evidence="22">17573</strain>
    </source>
</reference>
<dbReference type="GO" id="GO:0002161">
    <property type="term" value="F:aminoacyl-tRNA deacylase activity"/>
    <property type="evidence" value="ECO:0007669"/>
    <property type="project" value="InterPro"/>
</dbReference>
<keyword evidence="5" id="KW-0597">Phosphoprotein</keyword>
<dbReference type="GO" id="GO:0005737">
    <property type="term" value="C:cytoplasm"/>
    <property type="evidence" value="ECO:0007669"/>
    <property type="project" value="UniProtKB-SubCell"/>
</dbReference>
<dbReference type="GO" id="GO:0017101">
    <property type="term" value="C:aminoacyl-tRNA synthetase multienzyme complex"/>
    <property type="evidence" value="ECO:0007669"/>
    <property type="project" value="UniProtKB-ARBA"/>
</dbReference>
<dbReference type="InterPro" id="IPR014729">
    <property type="entry name" value="Rossmann-like_a/b/a_fold"/>
</dbReference>
<dbReference type="Pfam" id="PF00133">
    <property type="entry name" value="tRNA-synt_1"/>
    <property type="match status" value="2"/>
</dbReference>
<evidence type="ECO:0000256" key="6">
    <source>
        <dbReference type="ARBA" id="ARBA00022598"/>
    </source>
</evidence>
<keyword evidence="7 17" id="KW-0547">Nucleotide-binding</keyword>
<dbReference type="FunFam" id="1.10.730.10:FF:000013">
    <property type="entry name" value="leucine--tRNA ligase, cytoplasmic"/>
    <property type="match status" value="1"/>
</dbReference>
<evidence type="ECO:0000256" key="11">
    <source>
        <dbReference type="ARBA" id="ARBA00023146"/>
    </source>
</evidence>
<dbReference type="EC" id="6.1.1.4" evidence="3"/>
<dbReference type="Gene3D" id="3.40.50.620">
    <property type="entry name" value="HUPs"/>
    <property type="match status" value="1"/>
</dbReference>
<keyword evidence="11 17" id="KW-0030">Aminoacyl-tRNA synthetase</keyword>
<feature type="domain" description="Leucine--tRNA ligase RagD-binding" evidence="21">
    <location>
        <begin position="935"/>
        <end position="1008"/>
    </location>
</feature>
<evidence type="ECO:0000256" key="5">
    <source>
        <dbReference type="ARBA" id="ARBA00022553"/>
    </source>
</evidence>
<name>A0A5F7Z9U1_MACMU</name>
<feature type="domain" description="Aminoacyl-tRNA synthetase class Ia" evidence="18">
    <location>
        <begin position="19"/>
        <end position="102"/>
    </location>
</feature>
<dbReference type="Pfam" id="PF24810">
    <property type="entry name" value="RBD_LARS1"/>
    <property type="match status" value="1"/>
</dbReference>
<reference evidence="22" key="4">
    <citation type="submission" date="2025-09" db="UniProtKB">
        <authorList>
            <consortium name="Ensembl"/>
        </authorList>
    </citation>
    <scope>IDENTIFICATION</scope>
    <source>
        <strain evidence="22">17573</strain>
    </source>
</reference>
<evidence type="ECO:0000256" key="16">
    <source>
        <dbReference type="ARBA" id="ARBA00073069"/>
    </source>
</evidence>
<dbReference type="InterPro" id="IPR054509">
    <property type="entry name" value="LARS1_ULD"/>
</dbReference>
<dbReference type="Pfam" id="PF08264">
    <property type="entry name" value="Anticodon_1"/>
    <property type="match status" value="1"/>
</dbReference>
<dbReference type="InterPro" id="IPR002300">
    <property type="entry name" value="aa-tRNA-synth_Ia"/>
</dbReference>
<feature type="domain" description="Leucine--tRNA ligase ubiquitin-like" evidence="20">
    <location>
        <begin position="1059"/>
        <end position="1170"/>
    </location>
</feature>
<dbReference type="NCBIfam" id="TIGR00395">
    <property type="entry name" value="leuS_arch"/>
    <property type="match status" value="1"/>
</dbReference>
<dbReference type="FunFam" id="3.40.50.620:FF:000326">
    <property type="entry name" value="Leucine--tRNA ligase, cytoplasmic"/>
    <property type="match status" value="1"/>
</dbReference>
<dbReference type="PROSITE" id="PS00178">
    <property type="entry name" value="AA_TRNA_LIGASE_I"/>
    <property type="match status" value="1"/>
</dbReference>
<dbReference type="GO" id="GO:0004823">
    <property type="term" value="F:leucine-tRNA ligase activity"/>
    <property type="evidence" value="ECO:0007669"/>
    <property type="project" value="UniProtKB-EC"/>
</dbReference>
<evidence type="ECO:0000313" key="23">
    <source>
        <dbReference type="Proteomes" id="UP000006718"/>
    </source>
</evidence>
<keyword evidence="8 17" id="KW-0067">ATP-binding</keyword>
<feature type="domain" description="Aminoacyl-tRNA synthetase class Ia" evidence="18">
    <location>
        <begin position="189"/>
        <end position="750"/>
    </location>
</feature>
<dbReference type="VEuPathDB" id="HostDB:ENSMMUG00000029787"/>
<evidence type="ECO:0000259" key="21">
    <source>
        <dbReference type="Pfam" id="PF24810"/>
    </source>
</evidence>
<dbReference type="InterPro" id="IPR009008">
    <property type="entry name" value="Val/Leu/Ile-tRNA-synth_edit"/>
</dbReference>
<reference evidence="22" key="2">
    <citation type="submission" date="2019-01" db="EMBL/GenBank/DDBJ databases">
        <authorList>
            <person name="Graves T."/>
            <person name="Eichler E.E."/>
            <person name="Wilson R.K."/>
        </authorList>
    </citation>
    <scope>NUCLEOTIDE SEQUENCE [LARGE SCALE GENOMIC DNA]</scope>
    <source>
        <strain evidence="22">17573</strain>
    </source>
</reference>
<protein>
    <recommendedName>
        <fullName evidence="16">Leucine--tRNA ligase, cytoplasmic</fullName>
        <ecNumber evidence="3">6.1.1.4</ecNumber>
    </recommendedName>
    <alternativeName>
        <fullName evidence="12">Leucyl-tRNA synthetase</fullName>
    </alternativeName>
</protein>
<dbReference type="AlphaFoldDB" id="A0A5F7Z9U1"/>
<dbReference type="Proteomes" id="UP000006718">
    <property type="component" value="Chromosome 6"/>
</dbReference>
<evidence type="ECO:0000256" key="15">
    <source>
        <dbReference type="ARBA" id="ARBA00053911"/>
    </source>
</evidence>
<dbReference type="Gene3D" id="3.90.740.10">
    <property type="entry name" value="Valyl/Leucyl/Isoleucyl-tRNA synthetase, editing domain"/>
    <property type="match status" value="1"/>
</dbReference>
<dbReference type="VGNC" id="VGNC:84403">
    <property type="gene designation" value="LARS1"/>
</dbReference>
<keyword evidence="23" id="KW-1185">Reference proteome</keyword>
<dbReference type="SUPFAM" id="SSF47323">
    <property type="entry name" value="Anticodon-binding domain of a subclass of class I aminoacyl-tRNA synthetases"/>
    <property type="match status" value="1"/>
</dbReference>
<dbReference type="PANTHER" id="PTHR45794:SF1">
    <property type="entry name" value="LEUCINE--TRNA LIGASE, CYTOPLASMIC"/>
    <property type="match status" value="1"/>
</dbReference>
<dbReference type="SMR" id="A0A5F7Z9U1"/>
<keyword evidence="6 17" id="KW-0436">Ligase</keyword>
<evidence type="ECO:0000259" key="19">
    <source>
        <dbReference type="Pfam" id="PF08264"/>
    </source>
</evidence>
<dbReference type="Bgee" id="ENSMMUG00000029787">
    <property type="expression patterns" value="Expressed in fibroblast and 22 other cell types or tissues"/>
</dbReference>
<feature type="domain" description="Methionyl/Valyl/Leucyl/Isoleucyl-tRNA synthetase anticodon-binding" evidence="19">
    <location>
        <begin position="789"/>
        <end position="903"/>
    </location>
</feature>
<evidence type="ECO:0000313" key="22">
    <source>
        <dbReference type="Ensembl" id="ENSMMUP00000062362.1"/>
    </source>
</evidence>
<dbReference type="SUPFAM" id="SSF52374">
    <property type="entry name" value="Nucleotidylyl transferase"/>
    <property type="match status" value="1"/>
</dbReference>
<dbReference type="InterPro" id="IPR009080">
    <property type="entry name" value="tRNAsynth_Ia_anticodon-bd"/>
</dbReference>
<dbReference type="CDD" id="cd07959">
    <property type="entry name" value="Anticodon_Ia_Leu_AEc"/>
    <property type="match status" value="1"/>
</dbReference>
<keyword evidence="9 17" id="KW-0648">Protein biosynthesis</keyword>
<evidence type="ECO:0000256" key="17">
    <source>
        <dbReference type="RuleBase" id="RU363035"/>
    </source>
</evidence>
<evidence type="ECO:0000256" key="9">
    <source>
        <dbReference type="ARBA" id="ARBA00022917"/>
    </source>
</evidence>
<keyword evidence="10" id="KW-0007">Acetylation</keyword>
<evidence type="ECO:0000256" key="2">
    <source>
        <dbReference type="ARBA" id="ARBA00005594"/>
    </source>
</evidence>